<keyword evidence="6" id="KW-1185">Reference proteome</keyword>
<dbReference type="Proteomes" id="UP000077002">
    <property type="component" value="Unassembled WGS sequence"/>
</dbReference>
<keyword evidence="4" id="KW-0862">Zinc</keyword>
<dbReference type="GO" id="GO:0046872">
    <property type="term" value="F:metal ion binding"/>
    <property type="evidence" value="ECO:0007669"/>
    <property type="project" value="UniProtKB-KW"/>
</dbReference>
<proteinExistence type="inferred from homology"/>
<dbReference type="InterPro" id="IPR051013">
    <property type="entry name" value="MBL_superfamily_lactonases"/>
</dbReference>
<sequence length="237" mass="26457">MGYSQRTFPPSFLAIITGTMWATPRNLDLYEGRETTEIHFDGEHSLKIGNFKAYDYFHDGSFYLLDAPGHTQGHLCALARTTLGTGEGGGDTFVMLAGDSVHHGALFRPSKYYPLPDTICPAPYDELDAIQSRCPGALYAALHRASQERGDQEKARTTSMCTVPQDAADEDHQAAAHTLDEVTWFDGVANIFTVTAHDFTLLPLIDFFPKTINSWQENDWKTKAHWRFLGPLQVKKS</sequence>
<dbReference type="EMBL" id="LVKK01000045">
    <property type="protein sequence ID" value="OAG39291.1"/>
    <property type="molecule type" value="Genomic_DNA"/>
</dbReference>
<dbReference type="RefSeq" id="XP_022511243.1">
    <property type="nucleotide sequence ID" value="XM_022656455.1"/>
</dbReference>
<dbReference type="PANTHER" id="PTHR42978:SF5">
    <property type="entry name" value="METALLO-BETA-LACTAMASE DOMAIN-CONTAINING PROTEIN"/>
    <property type="match status" value="1"/>
</dbReference>
<evidence type="ECO:0000256" key="1">
    <source>
        <dbReference type="ARBA" id="ARBA00007749"/>
    </source>
</evidence>
<keyword evidence="3" id="KW-0378">Hydrolase</keyword>
<dbReference type="Gene3D" id="3.60.15.10">
    <property type="entry name" value="Ribonuclease Z/Hydroxyacylglutathione hydrolase-like"/>
    <property type="match status" value="1"/>
</dbReference>
<evidence type="ECO:0000313" key="6">
    <source>
        <dbReference type="Proteomes" id="UP000077002"/>
    </source>
</evidence>
<dbReference type="InterPro" id="IPR036866">
    <property type="entry name" value="RibonucZ/Hydroxyglut_hydro"/>
</dbReference>
<reference evidence="5 6" key="1">
    <citation type="submission" date="2016-03" db="EMBL/GenBank/DDBJ databases">
        <title>Draft genome sequence of the Fonsecaea monophora CBS 269.37.</title>
        <authorList>
            <person name="Bombassaro A."/>
            <person name="Vinicius W.A."/>
            <person name="De Hoog S."/>
            <person name="Sun J."/>
            <person name="Souza E.M."/>
            <person name="Raittz R.T."/>
            <person name="Costa F."/>
            <person name="Leao A.C."/>
            <person name="Tadra-Sfeir M.Z."/>
            <person name="Baura V."/>
            <person name="Balsanelli E."/>
            <person name="Pedrosa F.O."/>
            <person name="Moreno L.F."/>
            <person name="Steffens M.B."/>
            <person name="Xi L."/>
            <person name="Bocca A.L."/>
            <person name="Felipe M.S."/>
            <person name="Teixeira M."/>
            <person name="Telles Filho F.Q."/>
            <person name="Azevedo C.M."/>
            <person name="Gomes R."/>
            <person name="Vicente V.A."/>
        </authorList>
    </citation>
    <scope>NUCLEOTIDE SEQUENCE [LARGE SCALE GENOMIC DNA]</scope>
    <source>
        <strain evidence="5 6">CBS 269.37</strain>
    </source>
</reference>
<comment type="similarity">
    <text evidence="1">Belongs to the metallo-beta-lactamase superfamily.</text>
</comment>
<evidence type="ECO:0000256" key="2">
    <source>
        <dbReference type="ARBA" id="ARBA00022723"/>
    </source>
</evidence>
<evidence type="ECO:0008006" key="7">
    <source>
        <dbReference type="Google" id="ProtNLM"/>
    </source>
</evidence>
<accession>A0A177F6K0</accession>
<evidence type="ECO:0000256" key="3">
    <source>
        <dbReference type="ARBA" id="ARBA00022801"/>
    </source>
</evidence>
<dbReference type="SUPFAM" id="SSF56281">
    <property type="entry name" value="Metallo-hydrolase/oxidoreductase"/>
    <property type="match status" value="1"/>
</dbReference>
<organism evidence="5 6">
    <name type="scientific">Fonsecaea monophora</name>
    <dbReference type="NCBI Taxonomy" id="254056"/>
    <lineage>
        <taxon>Eukaryota</taxon>
        <taxon>Fungi</taxon>
        <taxon>Dikarya</taxon>
        <taxon>Ascomycota</taxon>
        <taxon>Pezizomycotina</taxon>
        <taxon>Eurotiomycetes</taxon>
        <taxon>Chaetothyriomycetidae</taxon>
        <taxon>Chaetothyriales</taxon>
        <taxon>Herpotrichiellaceae</taxon>
        <taxon>Fonsecaea</taxon>
    </lineage>
</organism>
<evidence type="ECO:0000256" key="4">
    <source>
        <dbReference type="ARBA" id="ARBA00022833"/>
    </source>
</evidence>
<dbReference type="OrthoDB" id="10250730at2759"/>
<keyword evidence="2" id="KW-0479">Metal-binding</keyword>
<evidence type="ECO:0000313" key="5">
    <source>
        <dbReference type="EMBL" id="OAG39291.1"/>
    </source>
</evidence>
<comment type="caution">
    <text evidence="5">The sequence shown here is derived from an EMBL/GenBank/DDBJ whole genome shotgun (WGS) entry which is preliminary data.</text>
</comment>
<dbReference type="AlphaFoldDB" id="A0A177F6K0"/>
<gene>
    <name evidence="5" type="ORF">AYO21_06495</name>
</gene>
<name>A0A177F6K0_9EURO</name>
<dbReference type="GO" id="GO:0016787">
    <property type="term" value="F:hydrolase activity"/>
    <property type="evidence" value="ECO:0007669"/>
    <property type="project" value="UniProtKB-KW"/>
</dbReference>
<protein>
    <recommendedName>
        <fullName evidence="7">Metallo-beta-lactamase domain-containing protein</fullName>
    </recommendedName>
</protein>
<dbReference type="GeneID" id="34601654"/>
<dbReference type="PANTHER" id="PTHR42978">
    <property type="entry name" value="QUORUM-QUENCHING LACTONASE YTNP-RELATED-RELATED"/>
    <property type="match status" value="1"/>
</dbReference>